<accession>A0AAE9L0Y1</accession>
<dbReference type="Proteomes" id="UP001056132">
    <property type="component" value="Chromosome 1"/>
</dbReference>
<reference evidence="4" key="2">
    <citation type="journal article" date="2022" name="Microbiol. Resour. Announc.">
        <title>Genome Sequence of Cupriavidus campinensis Strain G5, a Member of a Bacterial Consortium Capable of Polyethylene Degradation.</title>
        <authorList>
            <person name="Schneider B."/>
            <person name="Pfeiffer F."/>
            <person name="Dyall-Smith M."/>
            <person name="Kunte H.J."/>
        </authorList>
    </citation>
    <scope>NUCLEOTIDE SEQUENCE</scope>
    <source>
        <strain evidence="4">G5</strain>
    </source>
</reference>
<evidence type="ECO:0000313" key="6">
    <source>
        <dbReference type="Proteomes" id="UP001056132"/>
    </source>
</evidence>
<feature type="chain" id="PRO_5042254587" description="Rap1a immunity protein domain-containing protein" evidence="1">
    <location>
        <begin position="20"/>
        <end position="120"/>
    </location>
</feature>
<dbReference type="Pfam" id="PF18602">
    <property type="entry name" value="Rap1a"/>
    <property type="match status" value="1"/>
</dbReference>
<sequence>MRKIPLFAILSWSASTCLAAGPIPPRLTGEQLVERYGKTGTELFTLRDQSYLDGYLAGAADAGEGQAWCNTGKVQRGEIDSYVVGEIRDVRPEHRRGNAAPLVTSALQRKFPCPSSGKAR</sequence>
<reference evidence="3 5" key="1">
    <citation type="submission" date="2019-05" db="EMBL/GenBank/DDBJ databases">
        <title>Whole genome sequence analysis of Cupriavidus campinensis S14E4C strain.</title>
        <authorList>
            <person name="Abbaszade G."/>
            <person name="Szabo A."/>
            <person name="Toumi M."/>
            <person name="Toth E."/>
        </authorList>
    </citation>
    <scope>NUCLEOTIDE SEQUENCE [LARGE SCALE GENOMIC DNA]</scope>
    <source>
        <strain evidence="3 5">S14E4C</strain>
    </source>
</reference>
<proteinExistence type="predicted"/>
<organism evidence="4 6">
    <name type="scientific">Cupriavidus campinensis</name>
    <dbReference type="NCBI Taxonomy" id="151783"/>
    <lineage>
        <taxon>Bacteria</taxon>
        <taxon>Pseudomonadati</taxon>
        <taxon>Pseudomonadota</taxon>
        <taxon>Betaproteobacteria</taxon>
        <taxon>Burkholderiales</taxon>
        <taxon>Burkholderiaceae</taxon>
        <taxon>Cupriavidus</taxon>
    </lineage>
</organism>
<evidence type="ECO:0000256" key="1">
    <source>
        <dbReference type="SAM" id="SignalP"/>
    </source>
</evidence>
<evidence type="ECO:0000313" key="5">
    <source>
        <dbReference type="Proteomes" id="UP000318943"/>
    </source>
</evidence>
<dbReference type="Proteomes" id="UP000318943">
    <property type="component" value="Unassembled WGS sequence"/>
</dbReference>
<keyword evidence="1" id="KW-0732">Signal</keyword>
<dbReference type="RefSeq" id="WP_144203500.1">
    <property type="nucleotide sequence ID" value="NZ_CAJPVH010000013.1"/>
</dbReference>
<dbReference type="Gene3D" id="1.10.890.40">
    <property type="match status" value="1"/>
</dbReference>
<dbReference type="EMBL" id="VCIZ01000031">
    <property type="protein sequence ID" value="TSP09262.1"/>
    <property type="molecule type" value="Genomic_DNA"/>
</dbReference>
<dbReference type="KEGG" id="ccam:M5D45_08930"/>
<dbReference type="EMBL" id="CP097330">
    <property type="protein sequence ID" value="URF02699.1"/>
    <property type="molecule type" value="Genomic_DNA"/>
</dbReference>
<feature type="domain" description="Rap1a immunity protein" evidence="2">
    <location>
        <begin position="28"/>
        <end position="113"/>
    </location>
</feature>
<feature type="signal peptide" evidence="1">
    <location>
        <begin position="1"/>
        <end position="19"/>
    </location>
</feature>
<name>A0AAE9L0Y1_9BURK</name>
<gene>
    <name evidence="3" type="ORF">FGG12_28675</name>
    <name evidence="4" type="ORF">M5D45_08930</name>
</gene>
<evidence type="ECO:0000259" key="2">
    <source>
        <dbReference type="Pfam" id="PF18602"/>
    </source>
</evidence>
<evidence type="ECO:0000313" key="4">
    <source>
        <dbReference type="EMBL" id="URF02699.1"/>
    </source>
</evidence>
<evidence type="ECO:0000313" key="3">
    <source>
        <dbReference type="EMBL" id="TSP09262.1"/>
    </source>
</evidence>
<keyword evidence="5" id="KW-1185">Reference proteome</keyword>
<dbReference type="AlphaFoldDB" id="A0AAE9L0Y1"/>
<reference evidence="4" key="3">
    <citation type="submission" date="2022-05" db="EMBL/GenBank/DDBJ databases">
        <authorList>
            <person name="Kunte H.-J."/>
        </authorList>
    </citation>
    <scope>NUCLEOTIDE SEQUENCE</scope>
    <source>
        <strain evidence="4">G5</strain>
    </source>
</reference>
<protein>
    <recommendedName>
        <fullName evidence="2">Rap1a immunity protein domain-containing protein</fullName>
    </recommendedName>
</protein>
<dbReference type="InterPro" id="IPR041238">
    <property type="entry name" value="Rap1a"/>
</dbReference>